<evidence type="ECO:0000313" key="2">
    <source>
        <dbReference type="Proteomes" id="UP000054324"/>
    </source>
</evidence>
<dbReference type="RefSeq" id="XP_009177498.1">
    <property type="nucleotide sequence ID" value="XM_009179234.1"/>
</dbReference>
<keyword evidence="2" id="KW-1185">Reference proteome</keyword>
<dbReference type="KEGG" id="ovi:T265_12169"/>
<evidence type="ECO:0000313" key="1">
    <source>
        <dbReference type="EMBL" id="KER18755.1"/>
    </source>
</evidence>
<name>A0A074Z689_OPIVI</name>
<dbReference type="GeneID" id="20326337"/>
<organism evidence="1 2">
    <name type="scientific">Opisthorchis viverrini</name>
    <name type="common">Southeast Asian liver fluke</name>
    <dbReference type="NCBI Taxonomy" id="6198"/>
    <lineage>
        <taxon>Eukaryota</taxon>
        <taxon>Metazoa</taxon>
        <taxon>Spiralia</taxon>
        <taxon>Lophotrochozoa</taxon>
        <taxon>Platyhelminthes</taxon>
        <taxon>Trematoda</taxon>
        <taxon>Digenea</taxon>
        <taxon>Opisthorchiida</taxon>
        <taxon>Opisthorchiata</taxon>
        <taxon>Opisthorchiidae</taxon>
        <taxon>Opisthorchis</taxon>
    </lineage>
</organism>
<dbReference type="EMBL" id="KL598130">
    <property type="protein sequence ID" value="KER18755.1"/>
    <property type="molecule type" value="Genomic_DNA"/>
</dbReference>
<dbReference type="AlphaFoldDB" id="A0A074Z689"/>
<gene>
    <name evidence="1" type="ORF">T265_12169</name>
</gene>
<proteinExistence type="predicted"/>
<sequence length="88" mass="9718">MPPCSTGGGPHSPTRVKWMEQSLLISVLFGVDINNSNYLETVKDQKSSTHEHNWAIECDFSVDNHDCLEVINPPAQPLASNASRLVNQ</sequence>
<reference evidence="1 2" key="1">
    <citation type="submission" date="2013-11" db="EMBL/GenBank/DDBJ databases">
        <title>Opisthorchis viverrini - life in the bile duct.</title>
        <authorList>
            <person name="Young N.D."/>
            <person name="Nagarajan N."/>
            <person name="Lin S.J."/>
            <person name="Korhonen P.K."/>
            <person name="Jex A.R."/>
            <person name="Hall R.S."/>
            <person name="Safavi-Hemami H."/>
            <person name="Kaewkong W."/>
            <person name="Bertrand D."/>
            <person name="Gao S."/>
            <person name="Seet Q."/>
            <person name="Wongkham S."/>
            <person name="Teh B.T."/>
            <person name="Wongkham C."/>
            <person name="Intapan P.M."/>
            <person name="Maleewong W."/>
            <person name="Yang X."/>
            <person name="Hu M."/>
            <person name="Wang Z."/>
            <person name="Hofmann A."/>
            <person name="Sternberg P.W."/>
            <person name="Tan P."/>
            <person name="Wang J."/>
            <person name="Gasser R.B."/>
        </authorList>
    </citation>
    <scope>NUCLEOTIDE SEQUENCE [LARGE SCALE GENOMIC DNA]</scope>
</reference>
<dbReference type="CTD" id="20326337"/>
<accession>A0A074Z689</accession>
<dbReference type="Proteomes" id="UP000054324">
    <property type="component" value="Unassembled WGS sequence"/>
</dbReference>
<protein>
    <submittedName>
        <fullName evidence="1">Uncharacterized protein</fullName>
    </submittedName>
</protein>